<evidence type="ECO:0000256" key="2">
    <source>
        <dbReference type="ARBA" id="ARBA00006939"/>
    </source>
</evidence>
<sequence length="336" mass="35775">MDVDAARLPADRAAQDADLQPLWRRPMGLDYRARHGRGRCEQHAAASAAAPAAGTVLLPDDLRGRRRPDRRHGQCACRDGPPCPRANDPAAEYRDAVGRRTMTLEPILFGTAATLSTLAGGLLALRFGHRIVLILGLTAGVVLGVAVFDLLPEAITLANGLWHPRSLIAFAAVGLGGYMLIDRTMHHAAWLPARWRVHLAPATLTLHSLMDGMGIGIAFQIDTRAGWLVALAVLTHDLADGVNTVSLCLAARSEEAARGWLVLNGAAPVLGVLLGLSIAVPPVMLAPLMGVFAGVFLYIGACELLPRSYARDPRLRTTLASLAGMMLMFVVTSVAH</sequence>
<feature type="transmembrane region" description="Helical" evidence="9">
    <location>
        <begin position="132"/>
        <end position="151"/>
    </location>
</feature>
<protein>
    <recommendedName>
        <fullName evidence="12">Permease</fullName>
    </recommendedName>
</protein>
<dbReference type="PANTHER" id="PTHR11040">
    <property type="entry name" value="ZINC/IRON TRANSPORTER"/>
    <property type="match status" value="1"/>
</dbReference>
<dbReference type="InterPro" id="IPR003689">
    <property type="entry name" value="ZIP"/>
</dbReference>
<feature type="transmembrane region" description="Helical" evidence="9">
    <location>
        <begin position="317"/>
        <end position="335"/>
    </location>
</feature>
<reference evidence="10 11" key="1">
    <citation type="submission" date="2017-09" db="EMBL/GenBank/DDBJ databases">
        <title>Sphingomonas ginsenosidimutans KACC 14949, whole genome shotgun sequence.</title>
        <authorList>
            <person name="Feng G."/>
            <person name="Zhu H."/>
        </authorList>
    </citation>
    <scope>NUCLEOTIDE SEQUENCE [LARGE SCALE GENOMIC DNA]</scope>
    <source>
        <strain evidence="10 11">KACC 14949</strain>
    </source>
</reference>
<dbReference type="AlphaFoldDB" id="A0A2A4HU81"/>
<dbReference type="GO" id="GO:0005886">
    <property type="term" value="C:plasma membrane"/>
    <property type="evidence" value="ECO:0007669"/>
    <property type="project" value="UniProtKB-SubCell"/>
</dbReference>
<keyword evidence="5" id="KW-0862">Zinc</keyword>
<feature type="transmembrane region" description="Helical" evidence="9">
    <location>
        <begin position="163"/>
        <end position="181"/>
    </location>
</feature>
<keyword evidence="3" id="KW-1003">Cell membrane</keyword>
<dbReference type="EMBL" id="NWVD01000005">
    <property type="protein sequence ID" value="PCG08452.1"/>
    <property type="molecule type" value="Genomic_DNA"/>
</dbReference>
<evidence type="ECO:0000313" key="10">
    <source>
        <dbReference type="EMBL" id="PCG08452.1"/>
    </source>
</evidence>
<feature type="transmembrane region" description="Helical" evidence="9">
    <location>
        <begin position="286"/>
        <end position="305"/>
    </location>
</feature>
<comment type="subcellular location">
    <subcellularLocation>
        <location evidence="1">Cell membrane</location>
        <topology evidence="1">Multi-pass membrane protein</topology>
    </subcellularLocation>
</comment>
<evidence type="ECO:0000256" key="1">
    <source>
        <dbReference type="ARBA" id="ARBA00004651"/>
    </source>
</evidence>
<dbReference type="Proteomes" id="UP000218784">
    <property type="component" value="Unassembled WGS sequence"/>
</dbReference>
<feature type="region of interest" description="Disordered" evidence="8">
    <location>
        <begin position="60"/>
        <end position="89"/>
    </location>
</feature>
<accession>A0A2A4HU81</accession>
<evidence type="ECO:0000256" key="8">
    <source>
        <dbReference type="SAM" id="MobiDB-lite"/>
    </source>
</evidence>
<evidence type="ECO:0000313" key="11">
    <source>
        <dbReference type="Proteomes" id="UP000218784"/>
    </source>
</evidence>
<keyword evidence="4 9" id="KW-0812">Transmembrane</keyword>
<organism evidence="10 11">
    <name type="scientific">Sphingomonas ginsenosidimutans</name>
    <dbReference type="NCBI Taxonomy" id="862134"/>
    <lineage>
        <taxon>Bacteria</taxon>
        <taxon>Pseudomonadati</taxon>
        <taxon>Pseudomonadota</taxon>
        <taxon>Alphaproteobacteria</taxon>
        <taxon>Sphingomonadales</taxon>
        <taxon>Sphingomonadaceae</taxon>
        <taxon>Sphingomonas</taxon>
    </lineage>
</organism>
<keyword evidence="6 9" id="KW-1133">Transmembrane helix</keyword>
<evidence type="ECO:0000256" key="7">
    <source>
        <dbReference type="ARBA" id="ARBA00023136"/>
    </source>
</evidence>
<evidence type="ECO:0000256" key="6">
    <source>
        <dbReference type="ARBA" id="ARBA00022989"/>
    </source>
</evidence>
<feature type="transmembrane region" description="Helical" evidence="9">
    <location>
        <begin position="261"/>
        <end position="280"/>
    </location>
</feature>
<feature type="transmembrane region" description="Helical" evidence="9">
    <location>
        <begin position="107"/>
        <end position="125"/>
    </location>
</feature>
<dbReference type="Pfam" id="PF02535">
    <property type="entry name" value="Zip"/>
    <property type="match status" value="1"/>
</dbReference>
<evidence type="ECO:0000256" key="3">
    <source>
        <dbReference type="ARBA" id="ARBA00022475"/>
    </source>
</evidence>
<dbReference type="PANTHER" id="PTHR11040:SF211">
    <property type="entry name" value="ZINC TRANSPORTER ZIP11"/>
    <property type="match status" value="1"/>
</dbReference>
<dbReference type="GO" id="GO:0005385">
    <property type="term" value="F:zinc ion transmembrane transporter activity"/>
    <property type="evidence" value="ECO:0007669"/>
    <property type="project" value="TreeGrafter"/>
</dbReference>
<keyword evidence="7 9" id="KW-0472">Membrane</keyword>
<comment type="similarity">
    <text evidence="2">Belongs to the ZIP transporter (TC 2.A.5) family.</text>
</comment>
<evidence type="ECO:0008006" key="12">
    <source>
        <dbReference type="Google" id="ProtNLM"/>
    </source>
</evidence>
<evidence type="ECO:0000256" key="5">
    <source>
        <dbReference type="ARBA" id="ARBA00022833"/>
    </source>
</evidence>
<gene>
    <name evidence="10" type="ORF">COA17_12225</name>
</gene>
<comment type="caution">
    <text evidence="10">The sequence shown here is derived from an EMBL/GenBank/DDBJ whole genome shotgun (WGS) entry which is preliminary data.</text>
</comment>
<keyword evidence="11" id="KW-1185">Reference proteome</keyword>
<evidence type="ECO:0000256" key="9">
    <source>
        <dbReference type="SAM" id="Phobius"/>
    </source>
</evidence>
<proteinExistence type="inferred from homology"/>
<name>A0A2A4HU81_9SPHN</name>
<evidence type="ECO:0000256" key="4">
    <source>
        <dbReference type="ARBA" id="ARBA00022692"/>
    </source>
</evidence>